<dbReference type="AlphaFoldDB" id="A0A9X4KIQ4"/>
<dbReference type="Proteomes" id="UP001153387">
    <property type="component" value="Unassembled WGS sequence"/>
</dbReference>
<protein>
    <submittedName>
        <fullName evidence="1">Uncharacterized protein</fullName>
    </submittedName>
</protein>
<sequence length="241" mass="25138">MTIAVDTDGTGTNIAAVKWAAGNRNVSYFDGAGTTLTGGTFEAADNGTYTVYAIDEAGNERVEEIAIANIVNKAPTIALDYTPKSAAADGVDITVSAAVADDAAGNKIEALKWAAGSLATADFDDPDVGTDVPSSGLFHVSANGNYTVFAADSAGNRQVQSLVIDNIIDSPVTNVPYSNPVVNQASYYLVPGREYTLSIEGLELYVPADAIKQATNVTLKKGDGRSKELAPTRSIDLVRRL</sequence>
<name>A0A9X4KIQ4_9BACL</name>
<comment type="caution">
    <text evidence="1">The sequence shown here is derived from an EMBL/GenBank/DDBJ whole genome shotgun (WGS) entry which is preliminary data.</text>
</comment>
<evidence type="ECO:0000313" key="2">
    <source>
        <dbReference type="Proteomes" id="UP001153387"/>
    </source>
</evidence>
<proteinExistence type="predicted"/>
<dbReference type="RefSeq" id="WP_277566497.1">
    <property type="nucleotide sequence ID" value="NZ_JAPDHZ010000003.1"/>
</dbReference>
<gene>
    <name evidence="1" type="ORF">OMP38_19000</name>
</gene>
<reference evidence="1 2" key="1">
    <citation type="submission" date="2022-10" db="EMBL/GenBank/DDBJ databases">
        <title>Comparative genomic analysis of Cohnella hashimotonis sp. nov., isolated from the International Space Station.</title>
        <authorList>
            <person name="Simpson A."/>
            <person name="Venkateswaran K."/>
        </authorList>
    </citation>
    <scope>NUCLEOTIDE SEQUENCE [LARGE SCALE GENOMIC DNA]</scope>
    <source>
        <strain evidence="1 2">DSM 18997</strain>
    </source>
</reference>
<accession>A0A9X4KIQ4</accession>
<organism evidence="1 2">
    <name type="scientific">Cohnella ginsengisoli</name>
    <dbReference type="NCBI Taxonomy" id="425004"/>
    <lineage>
        <taxon>Bacteria</taxon>
        <taxon>Bacillati</taxon>
        <taxon>Bacillota</taxon>
        <taxon>Bacilli</taxon>
        <taxon>Bacillales</taxon>
        <taxon>Paenibacillaceae</taxon>
        <taxon>Cohnella</taxon>
    </lineage>
</organism>
<evidence type="ECO:0000313" key="1">
    <source>
        <dbReference type="EMBL" id="MDG0792731.1"/>
    </source>
</evidence>
<dbReference type="EMBL" id="JAPDHZ010000003">
    <property type="protein sequence ID" value="MDG0792731.1"/>
    <property type="molecule type" value="Genomic_DNA"/>
</dbReference>
<keyword evidence="2" id="KW-1185">Reference proteome</keyword>